<organism evidence="2 3">
    <name type="scientific">Mycoplasma todarodis</name>
    <dbReference type="NCBI Taxonomy" id="1937191"/>
    <lineage>
        <taxon>Bacteria</taxon>
        <taxon>Bacillati</taxon>
        <taxon>Mycoplasmatota</taxon>
        <taxon>Mollicutes</taxon>
        <taxon>Mycoplasmataceae</taxon>
        <taxon>Mycoplasma</taxon>
    </lineage>
</organism>
<gene>
    <name evidence="2" type="ORF">C4B25_00035</name>
</gene>
<reference evidence="2 3" key="1">
    <citation type="submission" date="2018-02" db="EMBL/GenBank/DDBJ databases">
        <title>Mycoplasma marinum and Mycoplasma todarodis sp. nov., moderately halophilic and psychrotolerant mycoplasmas isolated from cephalopods.</title>
        <authorList>
            <person name="Viver T."/>
        </authorList>
    </citation>
    <scope>NUCLEOTIDE SEQUENCE [LARGE SCALE GENOMIC DNA]</scope>
    <source>
        <strain evidence="2 3">5H</strain>
    </source>
</reference>
<protein>
    <submittedName>
        <fullName evidence="2">Uncharacterized protein</fullName>
    </submittedName>
</protein>
<proteinExistence type="predicted"/>
<dbReference type="Proteomes" id="UP000291072">
    <property type="component" value="Unassembled WGS sequence"/>
</dbReference>
<dbReference type="RefSeq" id="WP_131613022.1">
    <property type="nucleotide sequence ID" value="NZ_PSZP01000001.1"/>
</dbReference>
<sequence length="279" mass="33123">MKKIEQLQMILNTIHMKKMKIHSELMKYKKFLEGVENIHNFLRYKVHESVKSSLLNKGFAYSNDNKRGNNIVVILNEKNEKDRTWNYSIYEKFVSEYGKQWSVISFGDNAKLEKYCKENGIKINKFNDDSISSELFAEESLIDIEILTNSIINLIYKEKIGKIKFLFGSTATGVKNISVFPMFKSKEEYQEAKKYKKRFGKVRFERSWQKSMASLFKLYISMELKTFLLESKIVECKLAIFRYTKKIDEIKEEIANEKIKISSNKREKEFQEMSLIYEK</sequence>
<evidence type="ECO:0000256" key="1">
    <source>
        <dbReference type="SAM" id="Coils"/>
    </source>
</evidence>
<dbReference type="AlphaFoldDB" id="A0A4R0XU56"/>
<name>A0A4R0XU56_9MOLU</name>
<dbReference type="EMBL" id="PSZP01000001">
    <property type="protein sequence ID" value="TCG12068.1"/>
    <property type="molecule type" value="Genomic_DNA"/>
</dbReference>
<feature type="coiled-coil region" evidence="1">
    <location>
        <begin position="240"/>
        <end position="267"/>
    </location>
</feature>
<evidence type="ECO:0000313" key="3">
    <source>
        <dbReference type="Proteomes" id="UP000291072"/>
    </source>
</evidence>
<evidence type="ECO:0000313" key="2">
    <source>
        <dbReference type="EMBL" id="TCG12068.1"/>
    </source>
</evidence>
<keyword evidence="3" id="KW-1185">Reference proteome</keyword>
<comment type="caution">
    <text evidence="2">The sequence shown here is derived from an EMBL/GenBank/DDBJ whole genome shotgun (WGS) entry which is preliminary data.</text>
</comment>
<accession>A0A4R0XU56</accession>
<keyword evidence="1" id="KW-0175">Coiled coil</keyword>